<sequence>MKDSPNVRISDQHVETFSRDGVVFLKNMFSAEWVELLKTGVSRNLAEPGERTRIWDRSDEWKYTLYDSDN</sequence>
<evidence type="ECO:0000313" key="1">
    <source>
        <dbReference type="EMBL" id="SVB53669.1"/>
    </source>
</evidence>
<protein>
    <submittedName>
        <fullName evidence="1">Uncharacterized protein</fullName>
    </submittedName>
</protein>
<name>A0A382ETG1_9ZZZZ</name>
<dbReference type="Gene3D" id="2.60.120.620">
    <property type="entry name" value="q2cbj1_9rhob like domain"/>
    <property type="match status" value="1"/>
</dbReference>
<organism evidence="1">
    <name type="scientific">marine metagenome</name>
    <dbReference type="NCBI Taxonomy" id="408172"/>
    <lineage>
        <taxon>unclassified sequences</taxon>
        <taxon>metagenomes</taxon>
        <taxon>ecological metagenomes</taxon>
    </lineage>
</organism>
<reference evidence="1" key="1">
    <citation type="submission" date="2018-05" db="EMBL/GenBank/DDBJ databases">
        <authorList>
            <person name="Lanie J.A."/>
            <person name="Ng W.-L."/>
            <person name="Kazmierczak K.M."/>
            <person name="Andrzejewski T.M."/>
            <person name="Davidsen T.M."/>
            <person name="Wayne K.J."/>
            <person name="Tettelin H."/>
            <person name="Glass J.I."/>
            <person name="Rusch D."/>
            <person name="Podicherti R."/>
            <person name="Tsui H.-C.T."/>
            <person name="Winkler M.E."/>
        </authorList>
    </citation>
    <scope>NUCLEOTIDE SEQUENCE</scope>
</reference>
<accession>A0A382ETG1</accession>
<gene>
    <name evidence="1" type="ORF">METZ01_LOCUS206523</name>
</gene>
<dbReference type="AlphaFoldDB" id="A0A382ETG1"/>
<dbReference type="SUPFAM" id="SSF51197">
    <property type="entry name" value="Clavaminate synthase-like"/>
    <property type="match status" value="1"/>
</dbReference>
<proteinExistence type="predicted"/>
<dbReference type="EMBL" id="UINC01046092">
    <property type="protein sequence ID" value="SVB53669.1"/>
    <property type="molecule type" value="Genomic_DNA"/>
</dbReference>